<evidence type="ECO:0000256" key="3">
    <source>
        <dbReference type="ARBA" id="ARBA00022692"/>
    </source>
</evidence>
<dbReference type="Proteomes" id="UP000288246">
    <property type="component" value="Unassembled WGS sequence"/>
</dbReference>
<feature type="transmembrane region" description="Helical" evidence="6">
    <location>
        <begin position="352"/>
        <end position="371"/>
    </location>
</feature>
<dbReference type="PANTHER" id="PTHR11101:SF54">
    <property type="entry name" value="LOW-AFFINITY INORGANIC PHOSPHATE TRANSPORTER-RELATED"/>
    <property type="match status" value="1"/>
</dbReference>
<reference evidence="7 8" key="1">
    <citation type="submission" date="2018-11" db="EMBL/GenBank/DDBJ databases">
        <title>Draft genome sequence of Cellulomonas takizawaensis strain TKZ-21.</title>
        <authorList>
            <person name="Yamamura H."/>
            <person name="Hayashi T."/>
            <person name="Hamada M."/>
            <person name="Serisawa Y."/>
            <person name="Matsuyama K."/>
            <person name="Nakagawa Y."/>
            <person name="Otoguro M."/>
            <person name="Yanagida F."/>
            <person name="Hayakawa M."/>
        </authorList>
    </citation>
    <scope>NUCLEOTIDE SEQUENCE [LARGE SCALE GENOMIC DNA]</scope>
    <source>
        <strain evidence="7 8">TKZ-21</strain>
    </source>
</reference>
<feature type="transmembrane region" description="Helical" evidence="6">
    <location>
        <begin position="158"/>
        <end position="179"/>
    </location>
</feature>
<gene>
    <name evidence="7" type="primary">pit</name>
    <name evidence="7" type="ORF">CTKZ_23810</name>
</gene>
<feature type="transmembrane region" description="Helical" evidence="6">
    <location>
        <begin position="237"/>
        <end position="258"/>
    </location>
</feature>
<feature type="transmembrane region" description="Helical" evidence="6">
    <location>
        <begin position="126"/>
        <end position="146"/>
    </location>
</feature>
<proteinExistence type="inferred from homology"/>
<dbReference type="GO" id="GO:0016020">
    <property type="term" value="C:membrane"/>
    <property type="evidence" value="ECO:0007669"/>
    <property type="project" value="UniProtKB-SubCell"/>
</dbReference>
<evidence type="ECO:0000256" key="2">
    <source>
        <dbReference type="ARBA" id="ARBA00022448"/>
    </source>
</evidence>
<evidence type="ECO:0000313" key="7">
    <source>
        <dbReference type="EMBL" id="GCD20819.1"/>
    </source>
</evidence>
<evidence type="ECO:0000313" key="8">
    <source>
        <dbReference type="Proteomes" id="UP000288246"/>
    </source>
</evidence>
<name>A0A401V1P4_9CELL</name>
<evidence type="ECO:0000256" key="6">
    <source>
        <dbReference type="RuleBase" id="RU363058"/>
    </source>
</evidence>
<feature type="transmembrane region" description="Helical" evidence="6">
    <location>
        <begin position="214"/>
        <end position="231"/>
    </location>
</feature>
<comment type="similarity">
    <text evidence="6">Belongs to the inorganic phosphate transporter (PiT) (TC 2.A.20) family.</text>
</comment>
<comment type="subcellular location">
    <subcellularLocation>
        <location evidence="1 6">Membrane</location>
        <topology evidence="1 6">Multi-pass membrane protein</topology>
    </subcellularLocation>
</comment>
<protein>
    <recommendedName>
        <fullName evidence="6">Phosphate transporter</fullName>
    </recommendedName>
</protein>
<keyword evidence="4 6" id="KW-1133">Transmembrane helix</keyword>
<dbReference type="PANTHER" id="PTHR11101">
    <property type="entry name" value="PHOSPHATE TRANSPORTER"/>
    <property type="match status" value="1"/>
</dbReference>
<dbReference type="GO" id="GO:0005315">
    <property type="term" value="F:phosphate transmembrane transporter activity"/>
    <property type="evidence" value="ECO:0007669"/>
    <property type="project" value="InterPro"/>
</dbReference>
<sequence length="431" mass="43065">MNWDHFRPEHPSRPCTLYTVDGTLILALVVAAALAFDFTNGFHDTGNAMAASIATGALKPRVAVLLSAALNMVGAFLSLAVAATIAKGIVDQGVVTLPLVVGALAGAIVWNVVTWYLGLPSSSSHALVGALVGATLAAVGTGGVVWSGLVQKVVVPALLAPVIAGTVAALSTALVYRITRRVPVDARDKQLRWGQMASASMVSLAHGTNDAQKSMGIILLALVAGGAVPAGSDVPTWVVVSCALAMAAGTALGGWRVIRTLGKGLTDIQVPQGMASDTSSASVILVSSAFGFPLSTTQVATGSILGSGVGRREKVRWAVAGRMGVAWLVTLPAAAAFGALAVGLEHVVGGDAGIPVVLGVVAAVCAVIWWLSRRAAVDAHNVTADWDGGTPAPATAGARDAAGAVAASGATATARSASDDVVPPAPTPVAV</sequence>
<keyword evidence="5 6" id="KW-0472">Membrane</keyword>
<keyword evidence="2 6" id="KW-0813">Transport</keyword>
<feature type="transmembrane region" description="Helical" evidence="6">
    <location>
        <begin position="97"/>
        <end position="119"/>
    </location>
</feature>
<dbReference type="Pfam" id="PF01384">
    <property type="entry name" value="PHO4"/>
    <property type="match status" value="1"/>
</dbReference>
<evidence type="ECO:0000256" key="1">
    <source>
        <dbReference type="ARBA" id="ARBA00004141"/>
    </source>
</evidence>
<keyword evidence="6" id="KW-0592">Phosphate transport</keyword>
<evidence type="ECO:0000256" key="4">
    <source>
        <dbReference type="ARBA" id="ARBA00022989"/>
    </source>
</evidence>
<dbReference type="GO" id="GO:0035435">
    <property type="term" value="P:phosphate ion transmembrane transport"/>
    <property type="evidence" value="ECO:0007669"/>
    <property type="project" value="TreeGrafter"/>
</dbReference>
<accession>A0A401V1P4</accession>
<keyword evidence="8" id="KW-1185">Reference proteome</keyword>
<organism evidence="7 8">
    <name type="scientific">Cellulomonas algicola</name>
    <dbReference type="NCBI Taxonomy" id="2071633"/>
    <lineage>
        <taxon>Bacteria</taxon>
        <taxon>Bacillati</taxon>
        <taxon>Actinomycetota</taxon>
        <taxon>Actinomycetes</taxon>
        <taxon>Micrococcales</taxon>
        <taxon>Cellulomonadaceae</taxon>
        <taxon>Cellulomonas</taxon>
    </lineage>
</organism>
<dbReference type="EMBL" id="BHYL01000196">
    <property type="protein sequence ID" value="GCD20819.1"/>
    <property type="molecule type" value="Genomic_DNA"/>
</dbReference>
<comment type="caution">
    <text evidence="7">The sequence shown here is derived from an EMBL/GenBank/DDBJ whole genome shotgun (WGS) entry which is preliminary data.</text>
</comment>
<evidence type="ECO:0000256" key="5">
    <source>
        <dbReference type="ARBA" id="ARBA00023136"/>
    </source>
</evidence>
<feature type="transmembrane region" description="Helical" evidence="6">
    <location>
        <begin position="62"/>
        <end position="85"/>
    </location>
</feature>
<feature type="transmembrane region" description="Helical" evidence="6">
    <location>
        <begin position="20"/>
        <end position="42"/>
    </location>
</feature>
<feature type="transmembrane region" description="Helical" evidence="6">
    <location>
        <begin position="319"/>
        <end position="340"/>
    </location>
</feature>
<dbReference type="AlphaFoldDB" id="A0A401V1P4"/>
<dbReference type="InterPro" id="IPR001204">
    <property type="entry name" value="Phos_transporter"/>
</dbReference>
<keyword evidence="3 6" id="KW-0812">Transmembrane</keyword>